<dbReference type="Proteomes" id="UP000230407">
    <property type="component" value="Unassembled WGS sequence"/>
</dbReference>
<proteinExistence type="predicted"/>
<dbReference type="EMBL" id="PGGW01000071">
    <property type="protein sequence ID" value="PJE93690.1"/>
    <property type="molecule type" value="Genomic_DNA"/>
</dbReference>
<name>A0A2M8LP51_9ACTN</name>
<comment type="caution">
    <text evidence="1">The sequence shown here is derived from an EMBL/GenBank/DDBJ whole genome shotgun (WGS) entry which is preliminary data.</text>
</comment>
<protein>
    <submittedName>
        <fullName evidence="1">Uncharacterized protein</fullName>
    </submittedName>
</protein>
<accession>A0A2M8LP51</accession>
<gene>
    <name evidence="1" type="ORF">CUT44_31160</name>
</gene>
<evidence type="ECO:0000313" key="2">
    <source>
        <dbReference type="Proteomes" id="UP000230407"/>
    </source>
</evidence>
<dbReference type="AlphaFoldDB" id="A0A2M8LP51"/>
<sequence>MRCGALFAAVRIPVELVYAAAGAREVGAVDRYLGEVLAGPAFLDTYWQHYWALVHPGAAGLWRDEGIACLGTGTEVEVPHPRLTDCGDAGCSYWAVPPRRPGHLCASSAVLHLVMYGRHRLVVDRGGEGR</sequence>
<evidence type="ECO:0000313" key="1">
    <source>
        <dbReference type="EMBL" id="PJE93690.1"/>
    </source>
</evidence>
<keyword evidence="2" id="KW-1185">Reference proteome</keyword>
<organism evidence="1 2">
    <name type="scientific">Streptomyces carminius</name>
    <dbReference type="NCBI Taxonomy" id="2665496"/>
    <lineage>
        <taxon>Bacteria</taxon>
        <taxon>Bacillati</taxon>
        <taxon>Actinomycetota</taxon>
        <taxon>Actinomycetes</taxon>
        <taxon>Kitasatosporales</taxon>
        <taxon>Streptomycetaceae</taxon>
        <taxon>Streptomyces</taxon>
    </lineage>
</organism>
<reference evidence="1 2" key="1">
    <citation type="submission" date="2017-11" db="EMBL/GenBank/DDBJ databases">
        <title>Streptomyces carmine sp. nov., a novel actinomycete isolated from Sophora alopecuroides in Xinjiang, China.</title>
        <authorList>
            <person name="Wang Y."/>
            <person name="Luo X."/>
            <person name="Wan C."/>
            <person name="Zhang L."/>
        </authorList>
    </citation>
    <scope>NUCLEOTIDE SEQUENCE [LARGE SCALE GENOMIC DNA]</scope>
    <source>
        <strain evidence="1 2">TRM SA0054</strain>
    </source>
</reference>